<proteinExistence type="inferred from homology"/>
<evidence type="ECO:0008006" key="10">
    <source>
        <dbReference type="Google" id="ProtNLM"/>
    </source>
</evidence>
<evidence type="ECO:0000313" key="9">
    <source>
        <dbReference type="Proteomes" id="UP001595075"/>
    </source>
</evidence>
<keyword evidence="9" id="KW-1185">Reference proteome</keyword>
<dbReference type="Proteomes" id="UP001595075">
    <property type="component" value="Unassembled WGS sequence"/>
</dbReference>
<feature type="region of interest" description="Disordered" evidence="6">
    <location>
        <begin position="51"/>
        <end position="70"/>
    </location>
</feature>
<keyword evidence="7" id="KW-0732">Signal</keyword>
<comment type="similarity">
    <text evidence="1">Belongs to the peptidase S10 family.</text>
</comment>
<dbReference type="Pfam" id="PF00450">
    <property type="entry name" value="Peptidase_S10"/>
    <property type="match status" value="1"/>
</dbReference>
<keyword evidence="3" id="KW-0645">Protease</keyword>
<name>A0ABR4CDM6_9HELO</name>
<evidence type="ECO:0000256" key="2">
    <source>
        <dbReference type="ARBA" id="ARBA00022645"/>
    </source>
</evidence>
<reference evidence="8 9" key="1">
    <citation type="journal article" date="2024" name="Commun. Biol.">
        <title>Comparative genomic analysis of thermophilic fungi reveals convergent evolutionary adaptations and gene losses.</title>
        <authorList>
            <person name="Steindorff A.S."/>
            <person name="Aguilar-Pontes M.V."/>
            <person name="Robinson A.J."/>
            <person name="Andreopoulos B."/>
            <person name="LaButti K."/>
            <person name="Kuo A."/>
            <person name="Mondo S."/>
            <person name="Riley R."/>
            <person name="Otillar R."/>
            <person name="Haridas S."/>
            <person name="Lipzen A."/>
            <person name="Grimwood J."/>
            <person name="Schmutz J."/>
            <person name="Clum A."/>
            <person name="Reid I.D."/>
            <person name="Moisan M.C."/>
            <person name="Butler G."/>
            <person name="Nguyen T.T.M."/>
            <person name="Dewar K."/>
            <person name="Conant G."/>
            <person name="Drula E."/>
            <person name="Henrissat B."/>
            <person name="Hansel C."/>
            <person name="Singer S."/>
            <person name="Hutchinson M.I."/>
            <person name="de Vries R.P."/>
            <person name="Natvig D.O."/>
            <person name="Powell A.J."/>
            <person name="Tsang A."/>
            <person name="Grigoriev I.V."/>
        </authorList>
    </citation>
    <scope>NUCLEOTIDE SEQUENCE [LARGE SCALE GENOMIC DNA]</scope>
    <source>
        <strain evidence="8 9">CBS 494.80</strain>
    </source>
</reference>
<keyword evidence="4" id="KW-0378">Hydrolase</keyword>
<dbReference type="SUPFAM" id="SSF53474">
    <property type="entry name" value="alpha/beta-Hydrolases"/>
    <property type="match status" value="1"/>
</dbReference>
<keyword evidence="2" id="KW-0121">Carboxypeptidase</keyword>
<dbReference type="PANTHER" id="PTHR11802:SF479">
    <property type="entry name" value="CARBOXYPEPTIDASE"/>
    <property type="match status" value="1"/>
</dbReference>
<dbReference type="Gene3D" id="3.40.50.1820">
    <property type="entry name" value="alpha/beta hydrolase"/>
    <property type="match status" value="1"/>
</dbReference>
<dbReference type="EMBL" id="JAZHXI010000009">
    <property type="protein sequence ID" value="KAL2068053.1"/>
    <property type="molecule type" value="Genomic_DNA"/>
</dbReference>
<accession>A0ABR4CDM6</accession>
<dbReference type="InterPro" id="IPR001563">
    <property type="entry name" value="Peptidase_S10"/>
</dbReference>
<evidence type="ECO:0000256" key="5">
    <source>
        <dbReference type="ARBA" id="ARBA00023180"/>
    </source>
</evidence>
<evidence type="ECO:0000256" key="4">
    <source>
        <dbReference type="ARBA" id="ARBA00022801"/>
    </source>
</evidence>
<feature type="chain" id="PRO_5045483631" description="Serine carboxypeptidase" evidence="7">
    <location>
        <begin position="25"/>
        <end position="544"/>
    </location>
</feature>
<gene>
    <name evidence="8" type="ORF">VTL71DRAFT_16151</name>
</gene>
<sequence length="544" mass="60507">MAGMYSKIALAYLALLIFISSVSADRLGAISKARGYDPRVINQRAVEEAKLKPKRQPLPKRAAERTPACTTPCPREEKFRFLNADTKPFQVTSLPEVNHDIGEMYSGLIPIDMNDPSRALFFVFQPTVGAPVDEITIWLNGGPGCSSLEGFFQENGRFIWTTGMYEPMHNPYSWVNLTNVLWVEQPVGTGFSVGNVTAKGEEDIAKDFADFLLNFEKTFGISKFKIYVTGQSYAGRYVAYISAEMLNRKDKSHFDVQGTLLYDPTIGPYIYLQEEVPAYPYFEKWNNIIGLNESFMAQLKDLDKTCGYADYREKYLTFPPFGVQPVAPDTTRKCDIFGLASTAAFHVNPCFNSYEINTQCPIPPDPLGFPTNLAYSYPGLTPLYFDRDDVKIAMHAPMSVDWVECGGRVFVGGDDNSADPIQKVLPQVIEATNRVLISNGQLDLSIITEGSLLSIQNMTWGGKLGFESKPAKPIIITLPDLQYGQVFVDNGYKLGAEDPQGTMGIQHYERGVMWAETFLAGHMQPQVISTKVKLQAFAVGVGPH</sequence>
<comment type="caution">
    <text evidence="8">The sequence shown here is derived from an EMBL/GenBank/DDBJ whole genome shotgun (WGS) entry which is preliminary data.</text>
</comment>
<organism evidence="8 9">
    <name type="scientific">Oculimacula yallundae</name>
    <dbReference type="NCBI Taxonomy" id="86028"/>
    <lineage>
        <taxon>Eukaryota</taxon>
        <taxon>Fungi</taxon>
        <taxon>Dikarya</taxon>
        <taxon>Ascomycota</taxon>
        <taxon>Pezizomycotina</taxon>
        <taxon>Leotiomycetes</taxon>
        <taxon>Helotiales</taxon>
        <taxon>Ploettnerulaceae</taxon>
        <taxon>Oculimacula</taxon>
    </lineage>
</organism>
<protein>
    <recommendedName>
        <fullName evidence="10">Serine carboxypeptidase</fullName>
    </recommendedName>
</protein>
<evidence type="ECO:0000256" key="7">
    <source>
        <dbReference type="SAM" id="SignalP"/>
    </source>
</evidence>
<evidence type="ECO:0000256" key="3">
    <source>
        <dbReference type="ARBA" id="ARBA00022670"/>
    </source>
</evidence>
<evidence type="ECO:0000256" key="1">
    <source>
        <dbReference type="ARBA" id="ARBA00009431"/>
    </source>
</evidence>
<feature type="signal peptide" evidence="7">
    <location>
        <begin position="1"/>
        <end position="24"/>
    </location>
</feature>
<evidence type="ECO:0000256" key="6">
    <source>
        <dbReference type="SAM" id="MobiDB-lite"/>
    </source>
</evidence>
<keyword evidence="5" id="KW-0325">Glycoprotein</keyword>
<dbReference type="PANTHER" id="PTHR11802">
    <property type="entry name" value="SERINE PROTEASE FAMILY S10 SERINE CARBOXYPEPTIDASE"/>
    <property type="match status" value="1"/>
</dbReference>
<dbReference type="InterPro" id="IPR029058">
    <property type="entry name" value="AB_hydrolase_fold"/>
</dbReference>
<dbReference type="PRINTS" id="PR00724">
    <property type="entry name" value="CRBOXYPTASEC"/>
</dbReference>
<evidence type="ECO:0000313" key="8">
    <source>
        <dbReference type="EMBL" id="KAL2068053.1"/>
    </source>
</evidence>